<dbReference type="EMBL" id="LT907782">
    <property type="protein sequence ID" value="SNX61213.1"/>
    <property type="molecule type" value="Genomic_DNA"/>
</dbReference>
<accession>A0A285C2D6</accession>
<evidence type="ECO:0000313" key="1">
    <source>
        <dbReference type="EMBL" id="SNX61213.1"/>
    </source>
</evidence>
<gene>
    <name evidence="1" type="ORF">SAMN06296273_2666</name>
</gene>
<dbReference type="Proteomes" id="UP000242498">
    <property type="component" value="Chromosome I"/>
</dbReference>
<reference evidence="1 2" key="1">
    <citation type="submission" date="2017-08" db="EMBL/GenBank/DDBJ databases">
        <authorList>
            <person name="de Groot N.N."/>
        </authorList>
    </citation>
    <scope>NUCLEOTIDE SEQUENCE [LARGE SCALE GENOMIC DNA]</scope>
    <source>
        <strain evidence="1 2">Nm15</strain>
    </source>
</reference>
<proteinExistence type="predicted"/>
<protein>
    <submittedName>
        <fullName evidence="1">Uncharacterized protein</fullName>
    </submittedName>
</protein>
<name>A0A285C2D6_9PROT</name>
<dbReference type="RefSeq" id="WP_231990311.1">
    <property type="nucleotide sequence ID" value="NZ_LT907782.1"/>
</dbReference>
<organism evidence="1 2">
    <name type="scientific">Nitrosomonas ureae</name>
    <dbReference type="NCBI Taxonomy" id="44577"/>
    <lineage>
        <taxon>Bacteria</taxon>
        <taxon>Pseudomonadati</taxon>
        <taxon>Pseudomonadota</taxon>
        <taxon>Betaproteobacteria</taxon>
        <taxon>Nitrosomonadales</taxon>
        <taxon>Nitrosomonadaceae</taxon>
        <taxon>Nitrosomonas</taxon>
    </lineage>
</organism>
<evidence type="ECO:0000313" key="2">
    <source>
        <dbReference type="Proteomes" id="UP000242498"/>
    </source>
</evidence>
<sequence length="81" mass="9527">MPVTIDMKGIELIPTPKIKLANIEDCRREMARVYRDARTARIDSQDASRFVYILSQIGKMIELSDIEKRLELLERQNNDQY</sequence>
<dbReference type="AlphaFoldDB" id="A0A285C2D6"/>